<proteinExistence type="predicted"/>
<dbReference type="PANTHER" id="PTHR38440">
    <property type="entry name" value="UPF0398 PROTEIN YPSA"/>
    <property type="match status" value="1"/>
</dbReference>
<dbReference type="Proteomes" id="UP000658131">
    <property type="component" value="Unassembled WGS sequence"/>
</dbReference>
<sequence>MFSDRNHTCCFTGHRIIEERHRPLLPGLLEAALRELIADGYYTFAAGGALGFDTLAAETVLSLRRELSHLRLIVVAPFAGQPDGWSRADALRYERIREASSDFICLGASYTRDCMRRRNLALVEMSAACVSYCLHERTGTSQTVGFALREGLVHIPLAGRLESLLEAEI</sequence>
<dbReference type="EMBL" id="JACRTB010000007">
    <property type="protein sequence ID" value="MBC8575924.1"/>
    <property type="molecule type" value="Genomic_DNA"/>
</dbReference>
<dbReference type="RefSeq" id="WP_262399492.1">
    <property type="nucleotide sequence ID" value="NZ_JACRTB010000007.1"/>
</dbReference>
<dbReference type="PANTHER" id="PTHR38440:SF1">
    <property type="entry name" value="UPF0398 PROTEIN SPR0331"/>
    <property type="match status" value="1"/>
</dbReference>
<dbReference type="Gene3D" id="3.40.50.450">
    <property type="match status" value="1"/>
</dbReference>
<reference evidence="1 2" key="1">
    <citation type="submission" date="2020-08" db="EMBL/GenBank/DDBJ databases">
        <title>Genome public.</title>
        <authorList>
            <person name="Liu C."/>
            <person name="Sun Q."/>
        </authorList>
    </citation>
    <scope>NUCLEOTIDE SEQUENCE [LARGE SCALE GENOMIC DNA]</scope>
    <source>
        <strain evidence="1 2">BX1</strain>
    </source>
</reference>
<keyword evidence="2" id="KW-1185">Reference proteome</keyword>
<organism evidence="1 2">
    <name type="scientific">Yanshouia hominis</name>
    <dbReference type="NCBI Taxonomy" id="2763673"/>
    <lineage>
        <taxon>Bacteria</taxon>
        <taxon>Bacillati</taxon>
        <taxon>Bacillota</taxon>
        <taxon>Clostridia</taxon>
        <taxon>Eubacteriales</taxon>
        <taxon>Oscillospiraceae</taxon>
        <taxon>Yanshouia</taxon>
    </lineage>
</organism>
<dbReference type="SUPFAM" id="SSF102405">
    <property type="entry name" value="MCP/YpsA-like"/>
    <property type="match status" value="1"/>
</dbReference>
<dbReference type="InterPro" id="IPR010697">
    <property type="entry name" value="YspA"/>
</dbReference>
<evidence type="ECO:0000313" key="1">
    <source>
        <dbReference type="EMBL" id="MBC8575924.1"/>
    </source>
</evidence>
<dbReference type="Pfam" id="PF06908">
    <property type="entry name" value="YpsA"/>
    <property type="match status" value="1"/>
</dbReference>
<comment type="caution">
    <text evidence="1">The sequence shown here is derived from an EMBL/GenBank/DDBJ whole genome shotgun (WGS) entry which is preliminary data.</text>
</comment>
<accession>A0ABR7NHZ5</accession>
<evidence type="ECO:0000313" key="2">
    <source>
        <dbReference type="Proteomes" id="UP000658131"/>
    </source>
</evidence>
<gene>
    <name evidence="1" type="ORF">H8717_05790</name>
</gene>
<protein>
    <submittedName>
        <fullName evidence="1">DUF1273 family protein</fullName>
    </submittedName>
</protein>
<name>A0ABR7NHZ5_9FIRM</name>